<dbReference type="InterPro" id="IPR000680">
    <property type="entry name" value="Borrelia_lipo"/>
</dbReference>
<evidence type="ECO:0000256" key="4">
    <source>
        <dbReference type="ARBA" id="ARBA00023136"/>
    </source>
</evidence>
<keyword evidence="9" id="KW-0614">Plasmid</keyword>
<dbReference type="PROSITE" id="PS51257">
    <property type="entry name" value="PROKAR_LIPOPROTEIN"/>
    <property type="match status" value="1"/>
</dbReference>
<keyword evidence="3" id="KW-0732">Signal</keyword>
<evidence type="ECO:0000313" key="9">
    <source>
        <dbReference type="EMBL" id="ANF34579.1"/>
    </source>
</evidence>
<dbReference type="Proteomes" id="UP000264231">
    <property type="component" value="Plasmid lp40"/>
</dbReference>
<gene>
    <name evidence="9" type="ORF">A7978_05620</name>
</gene>
<name>A0A172XDE2_BORTU</name>
<keyword evidence="7 8" id="KW-0449">Lipoprotein</keyword>
<keyword evidence="4 8" id="KW-0472">Membrane</keyword>
<evidence type="ECO:0000256" key="1">
    <source>
        <dbReference type="ARBA" id="ARBA00003932"/>
    </source>
</evidence>
<dbReference type="GO" id="GO:0009279">
    <property type="term" value="C:cell outer membrane"/>
    <property type="evidence" value="ECO:0007669"/>
    <property type="project" value="UniProtKB-SubCell"/>
</dbReference>
<accession>A0A172XDE2</accession>
<comment type="function">
    <text evidence="1 8">The Vlp and Vsp proteins are antigenically distinct proteins, only one vlp or vsp gene is transcriptionally active at any one time. Switching between these genes is a mechanism of host immune response evasion.</text>
</comment>
<evidence type="ECO:0000256" key="2">
    <source>
        <dbReference type="ARBA" id="ARBA00004459"/>
    </source>
</evidence>
<dbReference type="AlphaFoldDB" id="A0A172XDE2"/>
<organism evidence="9 10">
    <name type="scientific">Borrelia turicatae</name>
    <dbReference type="NCBI Taxonomy" id="142"/>
    <lineage>
        <taxon>Bacteria</taxon>
        <taxon>Pseudomonadati</taxon>
        <taxon>Spirochaetota</taxon>
        <taxon>Spirochaetia</taxon>
        <taxon>Spirochaetales</taxon>
        <taxon>Borreliaceae</taxon>
        <taxon>Borrelia</taxon>
    </lineage>
</organism>
<evidence type="ECO:0000256" key="8">
    <source>
        <dbReference type="RuleBase" id="RU363105"/>
    </source>
</evidence>
<evidence type="ECO:0000256" key="6">
    <source>
        <dbReference type="ARBA" id="ARBA00023237"/>
    </source>
</evidence>
<geneLocation type="plasmid" evidence="9 10">
    <name>lp40</name>
</geneLocation>
<evidence type="ECO:0000256" key="5">
    <source>
        <dbReference type="ARBA" id="ARBA00023139"/>
    </source>
</evidence>
<keyword evidence="5 8" id="KW-0564">Palmitate</keyword>
<dbReference type="SUPFAM" id="SSF74748">
    <property type="entry name" value="Variable surface antigen VlsE"/>
    <property type="match status" value="1"/>
</dbReference>
<reference evidence="9 10" key="1">
    <citation type="submission" date="2016-05" db="EMBL/GenBank/DDBJ databases">
        <title>Chromosome and linear plasmid sequence of a 2015 human isolate of tick-borne relapsing fever spirochete, Borrelia turicatae.</title>
        <authorList>
            <person name="Kingry L.C."/>
            <person name="Dhwani B."/>
            <person name="Replogle A."/>
            <person name="Sexton C."/>
            <person name="Rowe L."/>
            <person name="Stermole B.M."/>
            <person name="Christensen A.M."/>
            <person name="Schriefer M.E."/>
        </authorList>
    </citation>
    <scope>NUCLEOTIDE SEQUENCE [LARGE SCALE GENOMIC DNA]</scope>
    <source>
        <strain evidence="9 10">BTE5EL</strain>
        <plasmid evidence="9 10">lp40</plasmid>
    </source>
</reference>
<evidence type="ECO:0000313" key="10">
    <source>
        <dbReference type="Proteomes" id="UP000264231"/>
    </source>
</evidence>
<evidence type="ECO:0000256" key="3">
    <source>
        <dbReference type="ARBA" id="ARBA00022729"/>
    </source>
</evidence>
<sequence>MRRDYNMKHKLNERIKNFNITILMSLFLLFSCGSGQQAVDAGKTGTEGGEQQGVGSLSEVISSARQLFLDAFVSFGNLLKGVLGLTVDTTKKEVGEQLGEVGDAVKVVKDKLEGMKENEQFNLIKDKAETTITNAIDILKKIVEGTNKIKEATKDAGDKIASATADNNDAKQADAASVKGLVEGINLIYGAAKDAGTEPKGDANKPIADSKEIGNLFNATANAADATALKAAHVALNAASGADILAAIEAAKGSTSNNAADITAAKDAFDIAVANKKEGNAHADVREKGPVIAAGLALKAMAKGGKLATSNNAPKDGINAVLIGVVSKTVNEIVSTIRKTVDKCLKDIDDCIKKDPSSEVKSK</sequence>
<proteinExistence type="predicted"/>
<evidence type="ECO:0000256" key="7">
    <source>
        <dbReference type="ARBA" id="ARBA00023288"/>
    </source>
</evidence>
<protein>
    <recommendedName>
        <fullName evidence="8">Variable large protein</fullName>
    </recommendedName>
</protein>
<comment type="subcellular location">
    <subcellularLocation>
        <location evidence="2 8">Cell outer membrane</location>
        <topology evidence="2 8">Lipid-anchor</topology>
    </subcellularLocation>
</comment>
<keyword evidence="6 8" id="KW-0998">Cell outer membrane</keyword>
<dbReference type="EMBL" id="CP015634">
    <property type="protein sequence ID" value="ANF34579.1"/>
    <property type="molecule type" value="Genomic_DNA"/>
</dbReference>
<dbReference type="Pfam" id="PF00921">
    <property type="entry name" value="Lipoprotein_2"/>
    <property type="match status" value="1"/>
</dbReference>